<comment type="caution">
    <text evidence="5">The sequence shown here is derived from an EMBL/GenBank/DDBJ whole genome shotgun (WGS) entry which is preliminary data.</text>
</comment>
<evidence type="ECO:0000313" key="6">
    <source>
        <dbReference type="Proteomes" id="UP000541444"/>
    </source>
</evidence>
<dbReference type="EMBL" id="JACGCM010000816">
    <property type="protein sequence ID" value="KAF6165857.1"/>
    <property type="molecule type" value="Genomic_DNA"/>
</dbReference>
<sequence>MLGHKASQAMVLNAMGYEESGGRITLDENTDKICFSPPHDTLLPQKIRSFQKIARRLGGILLMSRYRSTSVHLLGGSVAASDPSNRVCNPSGQVFEPKYPKSVHPGKVVDIYSESKIGEKVDSVVIISETMRGHVGGMPWTAYLSMKMNSTCPKGSDESLTLLKGRVGGYVVFRAVDKNKLYIIDGDIDMCRVENRTPYAQYMNYRLVLASYSGSRYILEGKKTMNPYVLGFYGWKESTTLHVTFKTMSQSSSKEEMVDLKGELHLSFLDFLRSLISIKGIQRGKFMSLLLQSLMRTYIIQTPRGKGMDLSPPDINKTYYPPSVLHELKTDDGVIISCRQWKCDQILGETKQNPVLLINGYFGESYCLPTEPKDLVRTLVENGHETLLLQSRLHPIHPSNGFTIQDIGKFDIPAVIKKIHELHRSSIKVHVVAHCAGGLAIHIALMGGHVSATNIAS</sequence>
<reference evidence="5 6" key="1">
    <citation type="journal article" date="2020" name="IScience">
        <title>Genome Sequencing of the Endangered Kingdonia uniflora (Circaeasteraceae, Ranunculales) Reveals Potential Mechanisms of Evolutionary Specialization.</title>
        <authorList>
            <person name="Sun Y."/>
            <person name="Deng T."/>
            <person name="Zhang A."/>
            <person name="Moore M.J."/>
            <person name="Landis J.B."/>
            <person name="Lin N."/>
            <person name="Zhang H."/>
            <person name="Zhang X."/>
            <person name="Huang J."/>
            <person name="Zhang X."/>
            <person name="Sun H."/>
            <person name="Wang H."/>
        </authorList>
    </citation>
    <scope>NUCLEOTIDE SEQUENCE [LARGE SCALE GENOMIC DNA]</scope>
    <source>
        <strain evidence="5">TB1705</strain>
        <tissue evidence="5">Leaf</tissue>
    </source>
</reference>
<keyword evidence="3" id="KW-0274">FAD</keyword>
<proteinExistence type="predicted"/>
<keyword evidence="2" id="KW-0285">Flavoprotein</keyword>
<evidence type="ECO:0000313" key="5">
    <source>
        <dbReference type="EMBL" id="KAF6165857.1"/>
    </source>
</evidence>
<dbReference type="AlphaFoldDB" id="A0A7J7NFC4"/>
<keyword evidence="6" id="KW-1185">Reference proteome</keyword>
<evidence type="ECO:0000256" key="2">
    <source>
        <dbReference type="ARBA" id="ARBA00022630"/>
    </source>
</evidence>
<organism evidence="5 6">
    <name type="scientific">Kingdonia uniflora</name>
    <dbReference type="NCBI Taxonomy" id="39325"/>
    <lineage>
        <taxon>Eukaryota</taxon>
        <taxon>Viridiplantae</taxon>
        <taxon>Streptophyta</taxon>
        <taxon>Embryophyta</taxon>
        <taxon>Tracheophyta</taxon>
        <taxon>Spermatophyta</taxon>
        <taxon>Magnoliopsida</taxon>
        <taxon>Ranunculales</taxon>
        <taxon>Circaeasteraceae</taxon>
        <taxon>Kingdonia</taxon>
    </lineage>
</organism>
<dbReference type="PANTHER" id="PTHR47470">
    <property type="entry name" value="CHOLESTEROL OXIDASE"/>
    <property type="match status" value="1"/>
</dbReference>
<dbReference type="GO" id="GO:0016491">
    <property type="term" value="F:oxidoreductase activity"/>
    <property type="evidence" value="ECO:0007669"/>
    <property type="project" value="UniProtKB-KW"/>
</dbReference>
<evidence type="ECO:0000256" key="4">
    <source>
        <dbReference type="ARBA" id="ARBA00023002"/>
    </source>
</evidence>
<dbReference type="PANTHER" id="PTHR47470:SF1">
    <property type="entry name" value="FAD-DEPENDENT OXIDOREDUCTASE 2 FAD BINDING DOMAIN-CONTAINING PROTEIN"/>
    <property type="match status" value="1"/>
</dbReference>
<protein>
    <submittedName>
        <fullName evidence="5">Uncharacterized protein</fullName>
    </submittedName>
</protein>
<gene>
    <name evidence="5" type="ORF">GIB67_012754</name>
</gene>
<accession>A0A7J7NFC4</accession>
<dbReference type="Gene3D" id="3.40.50.1820">
    <property type="entry name" value="alpha/beta hydrolase"/>
    <property type="match status" value="1"/>
</dbReference>
<dbReference type="Proteomes" id="UP000541444">
    <property type="component" value="Unassembled WGS sequence"/>
</dbReference>
<evidence type="ECO:0000256" key="3">
    <source>
        <dbReference type="ARBA" id="ARBA00022827"/>
    </source>
</evidence>
<name>A0A7J7NFC4_9MAGN</name>
<dbReference type="InterPro" id="IPR052542">
    <property type="entry name" value="Cholesterol_Oxidase"/>
</dbReference>
<comment type="cofactor">
    <cofactor evidence="1">
        <name>FAD</name>
        <dbReference type="ChEBI" id="CHEBI:57692"/>
    </cofactor>
</comment>
<dbReference type="OrthoDB" id="9974421at2759"/>
<dbReference type="SUPFAM" id="SSF53474">
    <property type="entry name" value="alpha/beta-Hydrolases"/>
    <property type="match status" value="1"/>
</dbReference>
<dbReference type="InterPro" id="IPR029058">
    <property type="entry name" value="AB_hydrolase_fold"/>
</dbReference>
<keyword evidence="4" id="KW-0560">Oxidoreductase</keyword>
<evidence type="ECO:0000256" key="1">
    <source>
        <dbReference type="ARBA" id="ARBA00001974"/>
    </source>
</evidence>